<name>A0A397VE83_9GLOM</name>
<organism evidence="2 3">
    <name type="scientific">Gigaspora rosea</name>
    <dbReference type="NCBI Taxonomy" id="44941"/>
    <lineage>
        <taxon>Eukaryota</taxon>
        <taxon>Fungi</taxon>
        <taxon>Fungi incertae sedis</taxon>
        <taxon>Mucoromycota</taxon>
        <taxon>Glomeromycotina</taxon>
        <taxon>Glomeromycetes</taxon>
        <taxon>Diversisporales</taxon>
        <taxon>Gigasporaceae</taxon>
        <taxon>Gigaspora</taxon>
    </lineage>
</organism>
<dbReference type="Gene3D" id="3.80.10.10">
    <property type="entry name" value="Ribonuclease Inhibitor"/>
    <property type="match status" value="1"/>
</dbReference>
<dbReference type="InterPro" id="IPR001810">
    <property type="entry name" value="F-box_dom"/>
</dbReference>
<gene>
    <name evidence="2" type="ORF">C2G38_2141010</name>
</gene>
<dbReference type="EMBL" id="QKWP01000398">
    <property type="protein sequence ID" value="RIB20780.1"/>
    <property type="molecule type" value="Genomic_DNA"/>
</dbReference>
<dbReference type="Proteomes" id="UP000266673">
    <property type="component" value="Unassembled WGS sequence"/>
</dbReference>
<keyword evidence="3" id="KW-1185">Reference proteome</keyword>
<dbReference type="SUPFAM" id="SSF52047">
    <property type="entry name" value="RNI-like"/>
    <property type="match status" value="1"/>
</dbReference>
<dbReference type="InterPro" id="IPR036047">
    <property type="entry name" value="F-box-like_dom_sf"/>
</dbReference>
<dbReference type="Pfam" id="PF12937">
    <property type="entry name" value="F-box-like"/>
    <property type="match status" value="1"/>
</dbReference>
<dbReference type="AlphaFoldDB" id="A0A397VE83"/>
<evidence type="ECO:0000313" key="3">
    <source>
        <dbReference type="Proteomes" id="UP000266673"/>
    </source>
</evidence>
<proteinExistence type="predicted"/>
<reference evidence="2 3" key="1">
    <citation type="submission" date="2018-06" db="EMBL/GenBank/DDBJ databases">
        <title>Comparative genomics reveals the genomic features of Rhizophagus irregularis, R. cerebriforme, R. diaphanum and Gigaspora rosea, and their symbiotic lifestyle signature.</title>
        <authorList>
            <person name="Morin E."/>
            <person name="San Clemente H."/>
            <person name="Chen E.C.H."/>
            <person name="De La Providencia I."/>
            <person name="Hainaut M."/>
            <person name="Kuo A."/>
            <person name="Kohler A."/>
            <person name="Murat C."/>
            <person name="Tang N."/>
            <person name="Roy S."/>
            <person name="Loubradou J."/>
            <person name="Henrissat B."/>
            <person name="Grigoriev I.V."/>
            <person name="Corradi N."/>
            <person name="Roux C."/>
            <person name="Martin F.M."/>
        </authorList>
    </citation>
    <scope>NUCLEOTIDE SEQUENCE [LARGE SCALE GENOMIC DNA]</scope>
    <source>
        <strain evidence="2 3">DAOM 194757</strain>
    </source>
</reference>
<feature type="domain" description="F-box" evidence="1">
    <location>
        <begin position="11"/>
        <end position="51"/>
    </location>
</feature>
<evidence type="ECO:0000313" key="2">
    <source>
        <dbReference type="EMBL" id="RIB20780.1"/>
    </source>
</evidence>
<accession>A0A397VE83</accession>
<comment type="caution">
    <text evidence="2">The sequence shown here is derived from an EMBL/GenBank/DDBJ whole genome shotgun (WGS) entry which is preliminary data.</text>
</comment>
<evidence type="ECO:0000259" key="1">
    <source>
        <dbReference type="Pfam" id="PF12937"/>
    </source>
</evidence>
<dbReference type="InterPro" id="IPR032675">
    <property type="entry name" value="LRR_dom_sf"/>
</dbReference>
<sequence length="451" mass="52394">MTSKIFRGDMPEIMEKILNNLNDEFYSLYSCALVSRHWCKISIPILWQDPFSINRDSFSIKQTSLFISQYISSFDENEKLVLKEYGIYENFSETLFDYARFLKVLDLSRLESKVYNWITKLKPYQYYNGPLANLITNLLFKLLIKSGAILHKLVLNLSNFLEIKPEIFNSLEQNDQFFSKLQDLVLNETSKGFRIESATKLLRILAKNATKISDLKLNRFISDCESQLFHVLICIINSQEHLRKFSVSNEESNEFHGIISSLEKQKSSLQEVNIENCAFSAEFEVLKNIKNLEILRVRNCDHPKLLKILNNKISTLEIVNLPIGIDASDLVEVLEKSGILLQRLKLEALGRKILEESLLLESFKFFCPNITYLNISYIFELSTQFLELICTLQKLQFLTLDYIAYIPGEELKILVKQFAEILPSALQYLKITDLIVDKGRSQETFSICRKF</sequence>
<dbReference type="OrthoDB" id="660555at2759"/>
<protein>
    <recommendedName>
        <fullName evidence="1">F-box domain-containing protein</fullName>
    </recommendedName>
</protein>
<dbReference type="SUPFAM" id="SSF81383">
    <property type="entry name" value="F-box domain"/>
    <property type="match status" value="1"/>
</dbReference>